<protein>
    <submittedName>
        <fullName evidence="3">Uncharacterized protein</fullName>
    </submittedName>
</protein>
<feature type="transmembrane region" description="Helical" evidence="2">
    <location>
        <begin position="28"/>
        <end position="48"/>
    </location>
</feature>
<keyword evidence="2" id="KW-0812">Transmembrane</keyword>
<organism evidence="3 4">
    <name type="scientific">Prauserella flavalba</name>
    <dbReference type="NCBI Taxonomy" id="1477506"/>
    <lineage>
        <taxon>Bacteria</taxon>
        <taxon>Bacillati</taxon>
        <taxon>Actinomycetota</taxon>
        <taxon>Actinomycetes</taxon>
        <taxon>Pseudonocardiales</taxon>
        <taxon>Pseudonocardiaceae</taxon>
        <taxon>Prauserella</taxon>
    </lineage>
</organism>
<evidence type="ECO:0000313" key="3">
    <source>
        <dbReference type="EMBL" id="PXY24479.1"/>
    </source>
</evidence>
<dbReference type="RefSeq" id="WP_110342550.1">
    <property type="nucleotide sequence ID" value="NZ_JBHVKT010000017.1"/>
</dbReference>
<feature type="region of interest" description="Disordered" evidence="1">
    <location>
        <begin position="69"/>
        <end position="169"/>
    </location>
</feature>
<sequence>MYDDVSVTRLSDDDRWNDRVPPGPRSRLRVLAVMGAVVIGCGVAAFFVTTEGGDDEPAPDPDDAVVIALPTRTSGISGPDTTPTREITYSPTAVDPGEPETSEQTTTTDETTTTTEPTTTTTEPEPEPTDEDTPDPSSPEEPPPSPPSSSSSHAPTTTTTTTPPEDDDCWFWIFC</sequence>
<dbReference type="AlphaFoldDB" id="A0A318LF56"/>
<feature type="region of interest" description="Disordered" evidence="1">
    <location>
        <begin position="1"/>
        <end position="25"/>
    </location>
</feature>
<dbReference type="OrthoDB" id="3557368at2"/>
<feature type="compositionally biased region" description="Low complexity" evidence="1">
    <location>
        <begin position="148"/>
        <end position="163"/>
    </location>
</feature>
<proteinExistence type="predicted"/>
<dbReference type="EMBL" id="MASU01000013">
    <property type="protein sequence ID" value="PXY24479.1"/>
    <property type="molecule type" value="Genomic_DNA"/>
</dbReference>
<feature type="compositionally biased region" description="Low complexity" evidence="1">
    <location>
        <begin position="102"/>
        <end position="123"/>
    </location>
</feature>
<feature type="compositionally biased region" description="Pro residues" evidence="1">
    <location>
        <begin position="136"/>
        <end position="147"/>
    </location>
</feature>
<keyword evidence="4" id="KW-1185">Reference proteome</keyword>
<dbReference type="Proteomes" id="UP000247892">
    <property type="component" value="Unassembled WGS sequence"/>
</dbReference>
<reference evidence="3 4" key="1">
    <citation type="submission" date="2016-07" db="EMBL/GenBank/DDBJ databases">
        <title>Draft genome sequence of Prauserella sp. YIM 121212, isolated from alkaline soil.</title>
        <authorList>
            <person name="Ruckert C."/>
            <person name="Albersmeier A."/>
            <person name="Jiang C.-L."/>
            <person name="Jiang Y."/>
            <person name="Kalinowski J."/>
            <person name="Schneider O."/>
            <person name="Winkler A."/>
            <person name="Zotchev S.B."/>
        </authorList>
    </citation>
    <scope>NUCLEOTIDE SEQUENCE [LARGE SCALE GENOMIC DNA]</scope>
    <source>
        <strain evidence="3 4">YIM 121212</strain>
    </source>
</reference>
<gene>
    <name evidence="3" type="ORF">BA062_30195</name>
</gene>
<comment type="caution">
    <text evidence="3">The sequence shown here is derived from an EMBL/GenBank/DDBJ whole genome shotgun (WGS) entry which is preliminary data.</text>
</comment>
<keyword evidence="2" id="KW-1133">Transmembrane helix</keyword>
<keyword evidence="2" id="KW-0472">Membrane</keyword>
<feature type="compositionally biased region" description="Polar residues" evidence="1">
    <location>
        <begin position="71"/>
        <end position="91"/>
    </location>
</feature>
<accession>A0A318LF56</accession>
<evidence type="ECO:0000313" key="4">
    <source>
        <dbReference type="Proteomes" id="UP000247892"/>
    </source>
</evidence>
<evidence type="ECO:0000256" key="1">
    <source>
        <dbReference type="SAM" id="MobiDB-lite"/>
    </source>
</evidence>
<feature type="compositionally biased region" description="Acidic residues" evidence="1">
    <location>
        <begin position="124"/>
        <end position="134"/>
    </location>
</feature>
<evidence type="ECO:0000256" key="2">
    <source>
        <dbReference type="SAM" id="Phobius"/>
    </source>
</evidence>
<name>A0A318LF56_9PSEU</name>